<dbReference type="KEGG" id="svp:Pan189_14080"/>
<dbReference type="GO" id="GO:0005886">
    <property type="term" value="C:plasma membrane"/>
    <property type="evidence" value="ECO:0007669"/>
    <property type="project" value="TreeGrafter"/>
</dbReference>
<keyword evidence="5" id="KW-0449">Lipoprotein</keyword>
<dbReference type="Pfam" id="PF00005">
    <property type="entry name" value="ABC_tran"/>
    <property type="match status" value="1"/>
</dbReference>
<dbReference type="InterPro" id="IPR003593">
    <property type="entry name" value="AAA+_ATPase"/>
</dbReference>
<feature type="domain" description="ABC transporter" evidence="4">
    <location>
        <begin position="3"/>
        <end position="228"/>
    </location>
</feature>
<evidence type="ECO:0000256" key="3">
    <source>
        <dbReference type="ARBA" id="ARBA00022840"/>
    </source>
</evidence>
<dbReference type="SUPFAM" id="SSF52540">
    <property type="entry name" value="P-loop containing nucleoside triphosphate hydrolases"/>
    <property type="match status" value="1"/>
</dbReference>
<evidence type="ECO:0000256" key="1">
    <source>
        <dbReference type="ARBA" id="ARBA00022448"/>
    </source>
</evidence>
<dbReference type="GO" id="GO:0022857">
    <property type="term" value="F:transmembrane transporter activity"/>
    <property type="evidence" value="ECO:0007669"/>
    <property type="project" value="TreeGrafter"/>
</dbReference>
<dbReference type="InterPro" id="IPR015854">
    <property type="entry name" value="ABC_transpr_LolD-like"/>
</dbReference>
<dbReference type="OrthoDB" id="273392at2"/>
<evidence type="ECO:0000313" key="5">
    <source>
        <dbReference type="EMBL" id="QDT37042.1"/>
    </source>
</evidence>
<dbReference type="EC" id="3.6.3.-" evidence="5"/>
<evidence type="ECO:0000256" key="2">
    <source>
        <dbReference type="ARBA" id="ARBA00022741"/>
    </source>
</evidence>
<keyword evidence="3 5" id="KW-0067">ATP-binding</keyword>
<dbReference type="Gene3D" id="3.40.50.300">
    <property type="entry name" value="P-loop containing nucleotide triphosphate hydrolases"/>
    <property type="match status" value="1"/>
</dbReference>
<dbReference type="AlphaFoldDB" id="A0A517QZH0"/>
<organism evidence="5 6">
    <name type="scientific">Stratiformator vulcanicus</name>
    <dbReference type="NCBI Taxonomy" id="2527980"/>
    <lineage>
        <taxon>Bacteria</taxon>
        <taxon>Pseudomonadati</taxon>
        <taxon>Planctomycetota</taxon>
        <taxon>Planctomycetia</taxon>
        <taxon>Planctomycetales</taxon>
        <taxon>Planctomycetaceae</taxon>
        <taxon>Stratiformator</taxon>
    </lineage>
</organism>
<dbReference type="PROSITE" id="PS50893">
    <property type="entry name" value="ABC_TRANSPORTER_2"/>
    <property type="match status" value="1"/>
</dbReference>
<keyword evidence="6" id="KW-1185">Reference proteome</keyword>
<dbReference type="GO" id="GO:0005524">
    <property type="term" value="F:ATP binding"/>
    <property type="evidence" value="ECO:0007669"/>
    <property type="project" value="UniProtKB-KW"/>
</dbReference>
<evidence type="ECO:0000259" key="4">
    <source>
        <dbReference type="PROSITE" id="PS50893"/>
    </source>
</evidence>
<keyword evidence="5" id="KW-0378">Hydrolase</keyword>
<gene>
    <name evidence="5" type="primary">lolD_3</name>
    <name evidence="5" type="ORF">Pan189_14080</name>
</gene>
<name>A0A517QZH0_9PLAN</name>
<evidence type="ECO:0000313" key="6">
    <source>
        <dbReference type="Proteomes" id="UP000317318"/>
    </source>
</evidence>
<accession>A0A517QZH0</accession>
<dbReference type="RefSeq" id="WP_145363191.1">
    <property type="nucleotide sequence ID" value="NZ_CP036268.1"/>
</dbReference>
<dbReference type="CDD" id="cd03255">
    <property type="entry name" value="ABC_MJ0796_LolCDE_FtsE"/>
    <property type="match status" value="1"/>
</dbReference>
<dbReference type="PANTHER" id="PTHR24220:SF659">
    <property type="entry name" value="TRANSPORTER, PUTATIVE-RELATED"/>
    <property type="match status" value="1"/>
</dbReference>
<dbReference type="InterPro" id="IPR017911">
    <property type="entry name" value="MacB-like_ATP-bd"/>
</dbReference>
<dbReference type="InterPro" id="IPR027417">
    <property type="entry name" value="P-loop_NTPase"/>
</dbReference>
<dbReference type="InterPro" id="IPR003439">
    <property type="entry name" value="ABC_transporter-like_ATP-bd"/>
</dbReference>
<dbReference type="EMBL" id="CP036268">
    <property type="protein sequence ID" value="QDT37042.1"/>
    <property type="molecule type" value="Genomic_DNA"/>
</dbReference>
<keyword evidence="1" id="KW-0813">Transport</keyword>
<dbReference type="InterPro" id="IPR017871">
    <property type="entry name" value="ABC_transporter-like_CS"/>
</dbReference>
<dbReference type="PROSITE" id="PS00211">
    <property type="entry name" value="ABC_TRANSPORTER_1"/>
    <property type="match status" value="1"/>
</dbReference>
<dbReference type="SMART" id="SM00382">
    <property type="entry name" value="AAA"/>
    <property type="match status" value="1"/>
</dbReference>
<keyword evidence="2" id="KW-0547">Nucleotide-binding</keyword>
<sequence length="228" mass="24521">MSLLIENLKKSYRQPDGTPVPVLDIERFEMRGGEQAVLLGSSGCGKTTLLNVIAGIRSPDSGQVLIDNVDVSRLSEPARDRFRAERIGFVFQTFNLLPAFTALENVLLGMSFSGGKSDRSRATELLSRVGLSHRLGNKPAQLSVGERQRVAVARALANSPSLMLADEPTANVDSANQQNVLELIRSACGEQNVTLLLVTHAPAVAEQFDRVEKLVDFNKAAAPLGAAV</sequence>
<dbReference type="GO" id="GO:0016887">
    <property type="term" value="F:ATP hydrolysis activity"/>
    <property type="evidence" value="ECO:0007669"/>
    <property type="project" value="InterPro"/>
</dbReference>
<dbReference type="PANTHER" id="PTHR24220">
    <property type="entry name" value="IMPORT ATP-BINDING PROTEIN"/>
    <property type="match status" value="1"/>
</dbReference>
<proteinExistence type="predicted"/>
<protein>
    <submittedName>
        <fullName evidence="5">Lipoprotein-releasing system ATP-binding protein LolD</fullName>
        <ecNumber evidence="5">3.6.3.-</ecNumber>
    </submittedName>
</protein>
<reference evidence="5 6" key="1">
    <citation type="submission" date="2019-02" db="EMBL/GenBank/DDBJ databases">
        <title>Deep-cultivation of Planctomycetes and their phenomic and genomic characterization uncovers novel biology.</title>
        <authorList>
            <person name="Wiegand S."/>
            <person name="Jogler M."/>
            <person name="Boedeker C."/>
            <person name="Pinto D."/>
            <person name="Vollmers J."/>
            <person name="Rivas-Marin E."/>
            <person name="Kohn T."/>
            <person name="Peeters S.H."/>
            <person name="Heuer A."/>
            <person name="Rast P."/>
            <person name="Oberbeckmann S."/>
            <person name="Bunk B."/>
            <person name="Jeske O."/>
            <person name="Meyerdierks A."/>
            <person name="Storesund J.E."/>
            <person name="Kallscheuer N."/>
            <person name="Luecker S."/>
            <person name="Lage O.M."/>
            <person name="Pohl T."/>
            <person name="Merkel B.J."/>
            <person name="Hornburger P."/>
            <person name="Mueller R.-W."/>
            <person name="Bruemmer F."/>
            <person name="Labrenz M."/>
            <person name="Spormann A.M."/>
            <person name="Op den Camp H."/>
            <person name="Overmann J."/>
            <person name="Amann R."/>
            <person name="Jetten M.S.M."/>
            <person name="Mascher T."/>
            <person name="Medema M.H."/>
            <person name="Devos D.P."/>
            <person name="Kaster A.-K."/>
            <person name="Ovreas L."/>
            <person name="Rohde M."/>
            <person name="Galperin M.Y."/>
            <person name="Jogler C."/>
        </authorList>
    </citation>
    <scope>NUCLEOTIDE SEQUENCE [LARGE SCALE GENOMIC DNA]</scope>
    <source>
        <strain evidence="5 6">Pan189</strain>
    </source>
</reference>
<dbReference type="Proteomes" id="UP000317318">
    <property type="component" value="Chromosome"/>
</dbReference>